<comment type="caution">
    <text evidence="1">The sequence shown here is derived from an EMBL/GenBank/DDBJ whole genome shotgun (WGS) entry which is preliminary data.</text>
</comment>
<reference evidence="1 2" key="1">
    <citation type="submission" date="2013-11" db="EMBL/GenBank/DDBJ databases">
        <title>The Genome Sequence of Phytophthora parasitica P1976.</title>
        <authorList>
            <consortium name="The Broad Institute Genomics Platform"/>
            <person name="Russ C."/>
            <person name="Tyler B."/>
            <person name="Panabieres F."/>
            <person name="Shan W."/>
            <person name="Tripathy S."/>
            <person name="Grunwald N."/>
            <person name="Machado M."/>
            <person name="Johnson C.S."/>
            <person name="Walker B."/>
            <person name="Young S."/>
            <person name="Zeng Q."/>
            <person name="Gargeya S."/>
            <person name="Fitzgerald M."/>
            <person name="Haas B."/>
            <person name="Abouelleil A."/>
            <person name="Allen A.W."/>
            <person name="Alvarado L."/>
            <person name="Arachchi H.M."/>
            <person name="Berlin A.M."/>
            <person name="Chapman S.B."/>
            <person name="Gainer-Dewar J."/>
            <person name="Goldberg J."/>
            <person name="Griggs A."/>
            <person name="Gujja S."/>
            <person name="Hansen M."/>
            <person name="Howarth C."/>
            <person name="Imamovic A."/>
            <person name="Ireland A."/>
            <person name="Larimer J."/>
            <person name="McCowan C."/>
            <person name="Murphy C."/>
            <person name="Pearson M."/>
            <person name="Poon T.W."/>
            <person name="Priest M."/>
            <person name="Roberts A."/>
            <person name="Saif S."/>
            <person name="Shea T."/>
            <person name="Sisk P."/>
            <person name="Sykes S."/>
            <person name="Wortman J."/>
            <person name="Nusbaum C."/>
            <person name="Birren B."/>
        </authorList>
    </citation>
    <scope>NUCLEOTIDE SEQUENCE [LARGE SCALE GENOMIC DNA]</scope>
    <source>
        <strain evidence="1 2">P1976</strain>
    </source>
</reference>
<protein>
    <submittedName>
        <fullName evidence="1">Uncharacterized protein</fullName>
    </submittedName>
</protein>
<dbReference type="OrthoDB" id="10421588at2759"/>
<accession>A0A081A7A0</accession>
<evidence type="ECO:0000313" key="1">
    <source>
        <dbReference type="EMBL" id="ETO74761.1"/>
    </source>
</evidence>
<gene>
    <name evidence="1" type="ORF">F444_09578</name>
</gene>
<dbReference type="EMBL" id="ANJA01001758">
    <property type="protein sequence ID" value="ETO74761.1"/>
    <property type="molecule type" value="Genomic_DNA"/>
</dbReference>
<proteinExistence type="predicted"/>
<evidence type="ECO:0000313" key="2">
    <source>
        <dbReference type="Proteomes" id="UP000028582"/>
    </source>
</evidence>
<organism evidence="1 2">
    <name type="scientific">Phytophthora nicotianae P1976</name>
    <dbReference type="NCBI Taxonomy" id="1317066"/>
    <lineage>
        <taxon>Eukaryota</taxon>
        <taxon>Sar</taxon>
        <taxon>Stramenopiles</taxon>
        <taxon>Oomycota</taxon>
        <taxon>Peronosporomycetes</taxon>
        <taxon>Peronosporales</taxon>
        <taxon>Peronosporaceae</taxon>
        <taxon>Phytophthora</taxon>
    </lineage>
</organism>
<dbReference type="AlphaFoldDB" id="A0A081A7A0"/>
<name>A0A081A7A0_PHYNI</name>
<sequence>MPNVAFAYVALSRVRQRESLLLTQPLAIEKLTATPERLAIFEEEEEARKNCPRQ</sequence>
<dbReference type="Proteomes" id="UP000028582">
    <property type="component" value="Unassembled WGS sequence"/>
</dbReference>